<name>A0A136LW01_9BACT</name>
<feature type="transmembrane region" description="Helical" evidence="1">
    <location>
        <begin position="12"/>
        <end position="39"/>
    </location>
</feature>
<keyword evidence="1" id="KW-1133">Transmembrane helix</keyword>
<dbReference type="EMBL" id="JYNZ01000006">
    <property type="protein sequence ID" value="KXK25787.1"/>
    <property type="molecule type" value="Genomic_DNA"/>
</dbReference>
<dbReference type="Proteomes" id="UP000070457">
    <property type="component" value="Unassembled WGS sequence"/>
</dbReference>
<evidence type="ECO:0000313" key="3">
    <source>
        <dbReference type="Proteomes" id="UP000070457"/>
    </source>
</evidence>
<dbReference type="AlphaFoldDB" id="A0A136LW01"/>
<feature type="transmembrane region" description="Helical" evidence="1">
    <location>
        <begin position="107"/>
        <end position="128"/>
    </location>
</feature>
<evidence type="ECO:0000313" key="2">
    <source>
        <dbReference type="EMBL" id="KXK25787.1"/>
    </source>
</evidence>
<keyword evidence="1" id="KW-0812">Transmembrane</keyword>
<reference evidence="2 3" key="1">
    <citation type="submission" date="2015-02" db="EMBL/GenBank/DDBJ databases">
        <title>Improved understanding of the partial-nitritation anammox process through 23 genomes representing the majority of the microbial community.</title>
        <authorList>
            <person name="Speth D.R."/>
            <person name="In T Zandt M."/>
            <person name="Guerrero Cruz S."/>
            <person name="Jetten M.S."/>
            <person name="Dutilh B.E."/>
        </authorList>
    </citation>
    <scope>NUCLEOTIDE SEQUENCE [LARGE SCALE GENOMIC DNA]</scope>
    <source>
        <strain evidence="2">OLB20</strain>
    </source>
</reference>
<keyword evidence="1" id="KW-0472">Membrane</keyword>
<proteinExistence type="predicted"/>
<protein>
    <submittedName>
        <fullName evidence="2">Uncharacterized protein</fullName>
    </submittedName>
</protein>
<accession>A0A136LW01</accession>
<gene>
    <name evidence="2" type="ORF">TR69_WS6001001393</name>
</gene>
<evidence type="ECO:0000256" key="1">
    <source>
        <dbReference type="SAM" id="Phobius"/>
    </source>
</evidence>
<organism evidence="2 3">
    <name type="scientific">candidate division WS6 bacterium OLB20</name>
    <dbReference type="NCBI Taxonomy" id="1617426"/>
    <lineage>
        <taxon>Bacteria</taxon>
        <taxon>Candidatus Dojkabacteria</taxon>
    </lineage>
</organism>
<dbReference type="STRING" id="1617426.TR69_WS6001001393"/>
<sequence>MKKRIYLSNSLYLDFELTFVQFLVIVFMFMGMFVLPVYVYERLNAEPSVAGEQAQATPVPGSETYTEGALEQGQVAGISTQTLPEGYILIPVLDVQFDTTLNDPDSIPILAGGVLVLISTGLFVYLFTDTLFRR</sequence>
<comment type="caution">
    <text evidence="2">The sequence shown here is derived from an EMBL/GenBank/DDBJ whole genome shotgun (WGS) entry which is preliminary data.</text>
</comment>